<keyword evidence="3" id="KW-0813">Transport</keyword>
<organism evidence="10 11">
    <name type="scientific">Myxococcus virescens</name>
    <dbReference type="NCBI Taxonomy" id="83456"/>
    <lineage>
        <taxon>Bacteria</taxon>
        <taxon>Pseudomonadati</taxon>
        <taxon>Myxococcota</taxon>
        <taxon>Myxococcia</taxon>
        <taxon>Myxococcales</taxon>
        <taxon>Cystobacterineae</taxon>
        <taxon>Myxococcaceae</taxon>
        <taxon>Myxococcus</taxon>
    </lineage>
</organism>
<dbReference type="AlphaFoldDB" id="A0A511HDS7"/>
<dbReference type="PANTHER" id="PTHR43302:SF5">
    <property type="entry name" value="TRANSPORTER ARSB-RELATED"/>
    <property type="match status" value="1"/>
</dbReference>
<dbReference type="Pfam" id="PF03600">
    <property type="entry name" value="CitMHS"/>
    <property type="match status" value="1"/>
</dbReference>
<dbReference type="PANTHER" id="PTHR43302">
    <property type="entry name" value="TRANSPORTER ARSB-RELATED"/>
    <property type="match status" value="1"/>
</dbReference>
<comment type="similarity">
    <text evidence="2">Belongs to the CitM (TC 2.A.11) transporter family.</text>
</comment>
<evidence type="ECO:0000313" key="11">
    <source>
        <dbReference type="Proteomes" id="UP000321224"/>
    </source>
</evidence>
<feature type="transmembrane region" description="Helical" evidence="8">
    <location>
        <begin position="390"/>
        <end position="414"/>
    </location>
</feature>
<comment type="subcellular location">
    <subcellularLocation>
        <location evidence="1">Cell membrane</location>
        <topology evidence="1">Multi-pass membrane protein</topology>
    </subcellularLocation>
</comment>
<evidence type="ECO:0000256" key="8">
    <source>
        <dbReference type="SAM" id="Phobius"/>
    </source>
</evidence>
<proteinExistence type="inferred from homology"/>
<feature type="transmembrane region" description="Helical" evidence="8">
    <location>
        <begin position="273"/>
        <end position="292"/>
    </location>
</feature>
<evidence type="ECO:0000256" key="3">
    <source>
        <dbReference type="ARBA" id="ARBA00022448"/>
    </source>
</evidence>
<keyword evidence="5 8" id="KW-0812">Transmembrane</keyword>
<feature type="transmembrane region" description="Helical" evidence="8">
    <location>
        <begin position="352"/>
        <end position="378"/>
    </location>
</feature>
<comment type="caution">
    <text evidence="10">The sequence shown here is derived from an EMBL/GenBank/DDBJ whole genome shotgun (WGS) entry which is preliminary data.</text>
</comment>
<gene>
    <name evidence="10" type="ORF">MVI01_34860</name>
</gene>
<evidence type="ECO:0000313" key="10">
    <source>
        <dbReference type="EMBL" id="GEL71702.1"/>
    </source>
</evidence>
<dbReference type="GO" id="GO:0005886">
    <property type="term" value="C:plasma membrane"/>
    <property type="evidence" value="ECO:0007669"/>
    <property type="project" value="UniProtKB-SubCell"/>
</dbReference>
<name>A0A511HDS7_9BACT</name>
<evidence type="ECO:0000256" key="4">
    <source>
        <dbReference type="ARBA" id="ARBA00022475"/>
    </source>
</evidence>
<dbReference type="PRINTS" id="PR00758">
    <property type="entry name" value="ARSENICPUMP"/>
</dbReference>
<feature type="domain" description="Citrate transporter-like" evidence="9">
    <location>
        <begin position="21"/>
        <end position="364"/>
    </location>
</feature>
<dbReference type="EMBL" id="BJVY01000018">
    <property type="protein sequence ID" value="GEL71702.1"/>
    <property type="molecule type" value="Genomic_DNA"/>
</dbReference>
<reference evidence="10 11" key="1">
    <citation type="submission" date="2019-07" db="EMBL/GenBank/DDBJ databases">
        <title>Whole genome shotgun sequence of Myxococcus virescens NBRC 100334.</title>
        <authorList>
            <person name="Hosoyama A."/>
            <person name="Uohara A."/>
            <person name="Ohji S."/>
            <person name="Ichikawa N."/>
        </authorList>
    </citation>
    <scope>NUCLEOTIDE SEQUENCE [LARGE SCALE GENOMIC DNA]</scope>
    <source>
        <strain evidence="10 11">NBRC 100334</strain>
    </source>
</reference>
<evidence type="ECO:0000256" key="2">
    <source>
        <dbReference type="ARBA" id="ARBA00009843"/>
    </source>
</evidence>
<accession>A0A511HDS7</accession>
<feature type="transmembrane region" description="Helical" evidence="8">
    <location>
        <begin position="226"/>
        <end position="253"/>
    </location>
</feature>
<protein>
    <submittedName>
        <fullName evidence="10">Anion transporter</fullName>
    </submittedName>
</protein>
<keyword evidence="7 8" id="KW-0472">Membrane</keyword>
<feature type="transmembrane region" description="Helical" evidence="8">
    <location>
        <begin position="33"/>
        <end position="53"/>
    </location>
</feature>
<dbReference type="InterPro" id="IPR000802">
    <property type="entry name" value="Arsenical_pump_ArsB"/>
</dbReference>
<sequence>MCRAVALAIFLFTYVFIAGARLPYLKLDRPGGALLGAVLMVVFGVVTPAEVYNHSADANRHAIDADTIVLLLGMMLLAAYMSQASFFRTAGAWAVRRAHTPRRLLLAVTFISAALSAFLVNDTVCLMLTPLVLATVEDARLPPAPYLLAVCMGSNSGSVATFTGNPQNMLIQGASGLSYASFAAYMALPALLSTAVVAAGLLYLFRHDLPVKQFEPNPPPPPVDRGMMVLTLTVLSGVVVAFFAGLPMSWSALAGAALVMALARREPREALERVDWVLLLFFASLFVVVYGVNKHGYAEDIRFLFEPLMAGPPLRETLGFAGLTLVASNLFSNVPFVMLARTWVPTLHDVELGWHVLALGSTLAGNLTLVGSVANLIVFEAARGKVNMSFLRFLRVGLPVTLVSFVVGLSVLLVEHALF</sequence>
<dbReference type="GO" id="GO:0015105">
    <property type="term" value="F:arsenite transmembrane transporter activity"/>
    <property type="evidence" value="ECO:0007669"/>
    <property type="project" value="InterPro"/>
</dbReference>
<feature type="transmembrane region" description="Helical" evidence="8">
    <location>
        <begin position="318"/>
        <end position="340"/>
    </location>
</feature>
<evidence type="ECO:0000256" key="6">
    <source>
        <dbReference type="ARBA" id="ARBA00022989"/>
    </source>
</evidence>
<feature type="transmembrane region" description="Helical" evidence="8">
    <location>
        <begin position="65"/>
        <end position="84"/>
    </location>
</feature>
<keyword evidence="6 8" id="KW-1133">Transmembrane helix</keyword>
<evidence type="ECO:0000256" key="5">
    <source>
        <dbReference type="ARBA" id="ARBA00022692"/>
    </source>
</evidence>
<evidence type="ECO:0000259" key="9">
    <source>
        <dbReference type="Pfam" id="PF03600"/>
    </source>
</evidence>
<feature type="transmembrane region" description="Helical" evidence="8">
    <location>
        <begin position="182"/>
        <end position="205"/>
    </location>
</feature>
<keyword evidence="4" id="KW-1003">Cell membrane</keyword>
<feature type="transmembrane region" description="Helical" evidence="8">
    <location>
        <begin position="104"/>
        <end position="133"/>
    </location>
</feature>
<evidence type="ECO:0000256" key="1">
    <source>
        <dbReference type="ARBA" id="ARBA00004651"/>
    </source>
</evidence>
<evidence type="ECO:0000256" key="7">
    <source>
        <dbReference type="ARBA" id="ARBA00023136"/>
    </source>
</evidence>
<dbReference type="InterPro" id="IPR004680">
    <property type="entry name" value="Cit_transptr-like_dom"/>
</dbReference>
<dbReference type="Proteomes" id="UP000321224">
    <property type="component" value="Unassembled WGS sequence"/>
</dbReference>